<dbReference type="OrthoDB" id="1908495at2"/>
<organism evidence="1 2">
    <name type="scientific">Halobacillus litoralis</name>
    <dbReference type="NCBI Taxonomy" id="45668"/>
    <lineage>
        <taxon>Bacteria</taxon>
        <taxon>Bacillati</taxon>
        <taxon>Bacillota</taxon>
        <taxon>Bacilli</taxon>
        <taxon>Bacillales</taxon>
        <taxon>Bacillaceae</taxon>
        <taxon>Halobacillus</taxon>
    </lineage>
</organism>
<evidence type="ECO:0000313" key="1">
    <source>
        <dbReference type="EMBL" id="MYL71660.1"/>
    </source>
</evidence>
<evidence type="ECO:0008006" key="3">
    <source>
        <dbReference type="Google" id="ProtNLM"/>
    </source>
</evidence>
<evidence type="ECO:0000313" key="2">
    <source>
        <dbReference type="Proteomes" id="UP000450457"/>
    </source>
</evidence>
<sequence>MLIFVGDQDHHYKKDVMDKLKNRSNVRIELLENVNHSLDIAGMDTSRSIEVMKQVVESVGVFMKE</sequence>
<comment type="caution">
    <text evidence="1">The sequence shown here is derived from an EMBL/GenBank/DDBJ whole genome shotgun (WGS) entry which is preliminary data.</text>
</comment>
<protein>
    <recommendedName>
        <fullName evidence="3">Alpha/beta hydrolase</fullName>
    </recommendedName>
</protein>
<dbReference type="GeneID" id="78007805"/>
<dbReference type="EMBL" id="WMFA01000004">
    <property type="protein sequence ID" value="MYL71660.1"/>
    <property type="molecule type" value="Genomic_DNA"/>
</dbReference>
<dbReference type="AlphaFoldDB" id="A0A845FCJ4"/>
<name>A0A845FCJ4_9BACI</name>
<gene>
    <name evidence="1" type="ORF">GLW00_12400</name>
</gene>
<reference evidence="1 2" key="1">
    <citation type="submission" date="2019-11" db="EMBL/GenBank/DDBJ databases">
        <title>Genome sequences of 17 halophilic strains isolated from different environments.</title>
        <authorList>
            <person name="Furrow R.E."/>
        </authorList>
    </citation>
    <scope>NUCLEOTIDE SEQUENCE [LARGE SCALE GENOMIC DNA]</scope>
    <source>
        <strain evidence="1 2">SL-4</strain>
    </source>
</reference>
<dbReference type="RefSeq" id="WP_160914512.1">
    <property type="nucleotide sequence ID" value="NZ_WMFA01000004.1"/>
</dbReference>
<dbReference type="Proteomes" id="UP000450457">
    <property type="component" value="Unassembled WGS sequence"/>
</dbReference>
<accession>A0A845FCJ4</accession>
<proteinExistence type="predicted"/>